<dbReference type="EMBL" id="DSFP01000081">
    <property type="protein sequence ID" value="HEW46950.1"/>
    <property type="molecule type" value="Genomic_DNA"/>
</dbReference>
<organism evidence="2">
    <name type="scientific">Hydrogenobacter sp</name>
    <dbReference type="NCBI Taxonomy" id="2152829"/>
    <lineage>
        <taxon>Bacteria</taxon>
        <taxon>Pseudomonadati</taxon>
        <taxon>Aquificota</taxon>
        <taxon>Aquificia</taxon>
        <taxon>Aquificales</taxon>
        <taxon>Aquificaceae</taxon>
        <taxon>Hydrogenobacter</taxon>
    </lineage>
</organism>
<reference evidence="2" key="1">
    <citation type="journal article" date="2020" name="mSystems">
        <title>Genome- and Community-Level Interaction Insights into Carbon Utilization and Element Cycling Functions of Hydrothermarchaeota in Hydrothermal Sediment.</title>
        <authorList>
            <person name="Zhou Z."/>
            <person name="Liu Y."/>
            <person name="Xu W."/>
            <person name="Pan J."/>
            <person name="Luo Z.H."/>
            <person name="Li M."/>
        </authorList>
    </citation>
    <scope>NUCLEOTIDE SEQUENCE [LARGE SCALE GENOMIC DNA]</scope>
    <source>
        <strain evidence="2">SpSt-132</strain>
    </source>
</reference>
<name>A0A7C2ZG54_9AQUI</name>
<sequence length="129" mass="15365">MMLQELLLMAKDIDLIMASHATYISKLEKSIKNNQPFEHKSHKDCSFGKRFYPEVYARLEEYPPHIRELIEEIEKTHREFHEIAFEVEKASSEEEKLKILNMVKDKSTELFQLLLKLGRVLRKEEQDTT</sequence>
<dbReference type="InterPro" id="IPR025991">
    <property type="entry name" value="Chemoreceptor_zinc-bind_dom"/>
</dbReference>
<dbReference type="Pfam" id="PF13682">
    <property type="entry name" value="CZB"/>
    <property type="match status" value="1"/>
</dbReference>
<comment type="caution">
    <text evidence="2">The sequence shown here is derived from an EMBL/GenBank/DDBJ whole genome shotgun (WGS) entry which is preliminary data.</text>
</comment>
<gene>
    <name evidence="2" type="ORF">ENO47_09885</name>
</gene>
<proteinExistence type="predicted"/>
<evidence type="ECO:0000313" key="2">
    <source>
        <dbReference type="EMBL" id="HEW46950.1"/>
    </source>
</evidence>
<feature type="domain" description="Chemoreceptor zinc-binding" evidence="1">
    <location>
        <begin position="20"/>
        <end position="87"/>
    </location>
</feature>
<dbReference type="Gene3D" id="1.20.120.30">
    <property type="entry name" value="Aspartate receptor, ligand-binding domain"/>
    <property type="match status" value="1"/>
</dbReference>
<accession>A0A7C2ZG54</accession>
<protein>
    <recommendedName>
        <fullName evidence="1">Chemoreceptor zinc-binding domain-containing protein</fullName>
    </recommendedName>
</protein>
<evidence type="ECO:0000259" key="1">
    <source>
        <dbReference type="Pfam" id="PF13682"/>
    </source>
</evidence>
<dbReference type="AlphaFoldDB" id="A0A7C2ZG54"/>